<comment type="caution">
    <text evidence="9">The sequence shown here is derived from an EMBL/GenBank/DDBJ whole genome shotgun (WGS) entry which is preliminary data.</text>
</comment>
<dbReference type="InterPro" id="IPR046357">
    <property type="entry name" value="PPIase_dom_sf"/>
</dbReference>
<evidence type="ECO:0000313" key="9">
    <source>
        <dbReference type="EMBL" id="MBL4930635.1"/>
    </source>
</evidence>
<dbReference type="EC" id="5.2.1.8" evidence="2"/>
<evidence type="ECO:0000259" key="8">
    <source>
        <dbReference type="PROSITE" id="PS50198"/>
    </source>
</evidence>
<keyword evidence="4 6" id="KW-0697">Rotamase</keyword>
<dbReference type="InterPro" id="IPR027304">
    <property type="entry name" value="Trigger_fact/SurA_dom_sf"/>
</dbReference>
<evidence type="ECO:0000256" key="5">
    <source>
        <dbReference type="ARBA" id="ARBA00023235"/>
    </source>
</evidence>
<dbReference type="NCBIfam" id="NF000809">
    <property type="entry name" value="PRK00059.1"/>
    <property type="match status" value="1"/>
</dbReference>
<evidence type="ECO:0000256" key="3">
    <source>
        <dbReference type="ARBA" id="ARBA00022729"/>
    </source>
</evidence>
<feature type="chain" id="PRO_5039567365" description="peptidylprolyl isomerase" evidence="7">
    <location>
        <begin position="23"/>
        <end position="334"/>
    </location>
</feature>
<keyword evidence="5 6" id="KW-0413">Isomerase</keyword>
<dbReference type="Pfam" id="PF13145">
    <property type="entry name" value="Rotamase_2"/>
    <property type="match status" value="1"/>
</dbReference>
<dbReference type="GO" id="GO:0003755">
    <property type="term" value="F:peptidyl-prolyl cis-trans isomerase activity"/>
    <property type="evidence" value="ECO:0007669"/>
    <property type="project" value="UniProtKB-KW"/>
</dbReference>
<dbReference type="SUPFAM" id="SSF54534">
    <property type="entry name" value="FKBP-like"/>
    <property type="match status" value="1"/>
</dbReference>
<dbReference type="PANTHER" id="PTHR47245">
    <property type="entry name" value="PEPTIDYLPROLYL ISOMERASE"/>
    <property type="match status" value="1"/>
</dbReference>
<evidence type="ECO:0000256" key="7">
    <source>
        <dbReference type="SAM" id="SignalP"/>
    </source>
</evidence>
<evidence type="ECO:0000256" key="6">
    <source>
        <dbReference type="PROSITE-ProRule" id="PRU00278"/>
    </source>
</evidence>
<dbReference type="Proteomes" id="UP000623681">
    <property type="component" value="Unassembled WGS sequence"/>
</dbReference>
<dbReference type="Pfam" id="PF13624">
    <property type="entry name" value="SurA_N_3"/>
    <property type="match status" value="1"/>
</dbReference>
<dbReference type="AlphaFoldDB" id="A0A937FAP0"/>
<evidence type="ECO:0000256" key="1">
    <source>
        <dbReference type="ARBA" id="ARBA00000971"/>
    </source>
</evidence>
<protein>
    <recommendedName>
        <fullName evidence="2">peptidylprolyl isomerase</fullName>
        <ecNumber evidence="2">5.2.1.8</ecNumber>
    </recommendedName>
</protein>
<reference evidence="9" key="1">
    <citation type="submission" date="2021-01" db="EMBL/GenBank/DDBJ databases">
        <title>Genome public.</title>
        <authorList>
            <person name="Liu C."/>
            <person name="Sun Q."/>
        </authorList>
    </citation>
    <scope>NUCLEOTIDE SEQUENCE</scope>
    <source>
        <strain evidence="9">YIM B02565</strain>
    </source>
</reference>
<dbReference type="PROSITE" id="PS50198">
    <property type="entry name" value="PPIC_PPIASE_2"/>
    <property type="match status" value="1"/>
</dbReference>
<dbReference type="Gene3D" id="3.10.50.40">
    <property type="match status" value="1"/>
</dbReference>
<dbReference type="EMBL" id="JAESWA010000012">
    <property type="protein sequence ID" value="MBL4930635.1"/>
    <property type="molecule type" value="Genomic_DNA"/>
</dbReference>
<name>A0A937FAP0_9CLOT</name>
<proteinExistence type="predicted"/>
<evidence type="ECO:0000256" key="2">
    <source>
        <dbReference type="ARBA" id="ARBA00013194"/>
    </source>
</evidence>
<feature type="signal peptide" evidence="7">
    <location>
        <begin position="1"/>
        <end position="22"/>
    </location>
</feature>
<dbReference type="InterPro" id="IPR000297">
    <property type="entry name" value="PPIase_PpiC"/>
</dbReference>
<evidence type="ECO:0000256" key="4">
    <source>
        <dbReference type="ARBA" id="ARBA00023110"/>
    </source>
</evidence>
<dbReference type="InterPro" id="IPR050245">
    <property type="entry name" value="PrsA_foldase"/>
</dbReference>
<dbReference type="InterPro" id="IPR023058">
    <property type="entry name" value="PPIase_PpiC_CS"/>
</dbReference>
<comment type="catalytic activity">
    <reaction evidence="1">
        <text>[protein]-peptidylproline (omega=180) = [protein]-peptidylproline (omega=0)</text>
        <dbReference type="Rhea" id="RHEA:16237"/>
        <dbReference type="Rhea" id="RHEA-COMP:10747"/>
        <dbReference type="Rhea" id="RHEA-COMP:10748"/>
        <dbReference type="ChEBI" id="CHEBI:83833"/>
        <dbReference type="ChEBI" id="CHEBI:83834"/>
        <dbReference type="EC" id="5.2.1.8"/>
    </reaction>
</comment>
<evidence type="ECO:0000313" key="10">
    <source>
        <dbReference type="Proteomes" id="UP000623681"/>
    </source>
</evidence>
<keyword evidence="10" id="KW-1185">Reference proteome</keyword>
<feature type="domain" description="PpiC" evidence="8">
    <location>
        <begin position="191"/>
        <end position="284"/>
    </location>
</feature>
<organism evidence="9 10">
    <name type="scientific">Clostridium paridis</name>
    <dbReference type="NCBI Taxonomy" id="2803863"/>
    <lineage>
        <taxon>Bacteria</taxon>
        <taxon>Bacillati</taxon>
        <taxon>Bacillota</taxon>
        <taxon>Clostridia</taxon>
        <taxon>Eubacteriales</taxon>
        <taxon>Clostridiaceae</taxon>
        <taxon>Clostridium</taxon>
    </lineage>
</organism>
<dbReference type="PANTHER" id="PTHR47245:SF1">
    <property type="entry name" value="FOLDASE PROTEIN PRSA"/>
    <property type="match status" value="1"/>
</dbReference>
<keyword evidence="3 7" id="KW-0732">Signal</keyword>
<dbReference type="PROSITE" id="PS51257">
    <property type="entry name" value="PROKAR_LIPOPROTEIN"/>
    <property type="match status" value="1"/>
</dbReference>
<gene>
    <name evidence="9" type="ORF">JK634_02360</name>
</gene>
<dbReference type="RefSeq" id="WP_202766020.1">
    <property type="nucleotide sequence ID" value="NZ_JAESWA010000012.1"/>
</dbReference>
<sequence>MKKVKKLLGLIIVGAVSFSVVGCNMVQKTPEAIAKTVVAKVGDQKITLGEVDENLQQTISQLKQQYGDKYLDNADAKSALTSQRKEVLTQLVNQKMMLKKAEDMKVVPSDSDLNKAVDDQIKSYQEMYGGEDKLNDAIKSAGMTLDSLKKLIREQAIVQKAQEALTKDVKVTDEDAKKYYDENKATEFTQGAGATVSHILVATEDEAKKIKQQLDGGAKFEDVAKASSTDTGSKDNGGSLGFIPYNSTQYDTDFMAGVKALKKDGDISGPVKSQFGYHIIKVTGIQTQDIVKKFEDVKEDIITNVTNQKKSDLINSTLEQLKKDYKVTTYEDKL</sequence>
<dbReference type="SUPFAM" id="SSF109998">
    <property type="entry name" value="Triger factor/SurA peptide-binding domain-like"/>
    <property type="match status" value="1"/>
</dbReference>
<accession>A0A937FAP0</accession>
<dbReference type="Gene3D" id="1.10.4030.10">
    <property type="entry name" value="Porin chaperone SurA, peptide-binding domain"/>
    <property type="match status" value="1"/>
</dbReference>
<dbReference type="PROSITE" id="PS01096">
    <property type="entry name" value="PPIC_PPIASE_1"/>
    <property type="match status" value="1"/>
</dbReference>